<proteinExistence type="inferred from homology"/>
<evidence type="ECO:0000256" key="1">
    <source>
        <dbReference type="ARBA" id="ARBA00022679"/>
    </source>
</evidence>
<dbReference type="PROSITE" id="PS00379">
    <property type="entry name" value="CDP_ALCOHOL_P_TRANSF"/>
    <property type="match status" value="1"/>
</dbReference>
<feature type="transmembrane region" description="Helical" evidence="3">
    <location>
        <begin position="198"/>
        <end position="215"/>
    </location>
</feature>
<dbReference type="GO" id="GO:0016020">
    <property type="term" value="C:membrane"/>
    <property type="evidence" value="ECO:0007669"/>
    <property type="project" value="InterPro"/>
</dbReference>
<dbReference type="InterPro" id="IPR000462">
    <property type="entry name" value="CDP-OH_P_trans"/>
</dbReference>
<dbReference type="Pfam" id="PF01066">
    <property type="entry name" value="CDP-OH_P_transf"/>
    <property type="match status" value="1"/>
</dbReference>
<name>A0A1E1F1V1_9SPHN</name>
<dbReference type="GO" id="GO:0008654">
    <property type="term" value="P:phospholipid biosynthetic process"/>
    <property type="evidence" value="ECO:0007669"/>
    <property type="project" value="InterPro"/>
</dbReference>
<evidence type="ECO:0000256" key="3">
    <source>
        <dbReference type="SAM" id="Phobius"/>
    </source>
</evidence>
<sequence>MSDAPSPLPALCLIGENATRLWGMTNAERLRRLARAEGLPEDAEAEAGERLYVNLAYVFDPVWLRHIRTQPGTVVTDGGELVLAHLTGGMTPGDLERHRGALTFIEYRDDPQIYNRQLRKLDCPFIQRLTPATRREIERKSYFGAYKGVTDLLTKYLWPELALGLTRIAASLGMTPNMVTGIGAAMCLWATYLFSQGLYWSGMLAGFAFMVLDTVDGKLARCTVTSSKWGNVFDHGVDLIHPPFWWYFWGVGLSAWGLALSPRAFALVMAAVIAGYVLQRLIEGMFIKDFGMDIHVWRPFDSRFRLITARRNPNMVILFVATIFGRPDIGLIALAWWTVISLIVHAVRLMQAYGVKRSGRPIVSWMEAKP</sequence>
<evidence type="ECO:0000313" key="4">
    <source>
        <dbReference type="EMBL" id="BAV64495.1"/>
    </source>
</evidence>
<evidence type="ECO:0000256" key="2">
    <source>
        <dbReference type="RuleBase" id="RU003750"/>
    </source>
</evidence>
<dbReference type="RefSeq" id="WP_066516615.1">
    <property type="nucleotide sequence ID" value="NZ_AP017655.1"/>
</dbReference>
<dbReference type="InterPro" id="IPR043130">
    <property type="entry name" value="CDP-OH_PTrfase_TM_dom"/>
</dbReference>
<comment type="similarity">
    <text evidence="2">Belongs to the CDP-alcohol phosphatidyltransferase class-I family.</text>
</comment>
<feature type="transmembrane region" description="Helical" evidence="3">
    <location>
        <begin position="329"/>
        <end position="350"/>
    </location>
</feature>
<keyword evidence="3" id="KW-0472">Membrane</keyword>
<dbReference type="Proteomes" id="UP000218272">
    <property type="component" value="Chromosome SCLO_1"/>
</dbReference>
<keyword evidence="3" id="KW-0812">Transmembrane</keyword>
<dbReference type="Gene3D" id="1.20.120.1760">
    <property type="match status" value="1"/>
</dbReference>
<organism evidence="4 5">
    <name type="scientific">Sphingobium cloacae</name>
    <dbReference type="NCBI Taxonomy" id="120107"/>
    <lineage>
        <taxon>Bacteria</taxon>
        <taxon>Pseudomonadati</taxon>
        <taxon>Pseudomonadota</taxon>
        <taxon>Alphaproteobacteria</taxon>
        <taxon>Sphingomonadales</taxon>
        <taxon>Sphingomonadaceae</taxon>
        <taxon>Sphingobium</taxon>
    </lineage>
</organism>
<dbReference type="EMBL" id="AP017655">
    <property type="protein sequence ID" value="BAV64495.1"/>
    <property type="molecule type" value="Genomic_DNA"/>
</dbReference>
<gene>
    <name evidence="4" type="ORF">SCLO_1014550</name>
</gene>
<accession>A0A1E1F1V1</accession>
<keyword evidence="3" id="KW-1133">Transmembrane helix</keyword>
<dbReference type="GO" id="GO:0016780">
    <property type="term" value="F:phosphotransferase activity, for other substituted phosphate groups"/>
    <property type="evidence" value="ECO:0007669"/>
    <property type="project" value="InterPro"/>
</dbReference>
<feature type="transmembrane region" description="Helical" evidence="3">
    <location>
        <begin position="236"/>
        <end position="258"/>
    </location>
</feature>
<feature type="transmembrane region" description="Helical" evidence="3">
    <location>
        <begin position="264"/>
        <end position="282"/>
    </location>
</feature>
<dbReference type="InterPro" id="IPR048254">
    <property type="entry name" value="CDP_ALCOHOL_P_TRANSF_CS"/>
</dbReference>
<reference evidence="4 5" key="1">
    <citation type="submission" date="2016-10" db="EMBL/GenBank/DDBJ databases">
        <title>Complete Genome Sequence of the Nonylphenol-Degrading Bacterium Sphingobium cloacae JCM 10874T.</title>
        <authorList>
            <person name="Ootsuka M."/>
            <person name="Nishizawa T."/>
            <person name="Ohta H."/>
        </authorList>
    </citation>
    <scope>NUCLEOTIDE SEQUENCE [LARGE SCALE GENOMIC DNA]</scope>
    <source>
        <strain evidence="4 5">JCM 10874</strain>
    </source>
</reference>
<protein>
    <submittedName>
        <fullName evidence="4">Phosphatidylglycerophosphate synthase</fullName>
    </submittedName>
</protein>
<dbReference type="AlphaFoldDB" id="A0A1E1F1V1"/>
<keyword evidence="5" id="KW-1185">Reference proteome</keyword>
<dbReference type="OrthoDB" id="8541463at2"/>
<evidence type="ECO:0000313" key="5">
    <source>
        <dbReference type="Proteomes" id="UP000218272"/>
    </source>
</evidence>
<keyword evidence="1 2" id="KW-0808">Transferase</keyword>
<dbReference type="KEGG" id="sclo:SCLO_1014550"/>